<dbReference type="Proteomes" id="UP000630660">
    <property type="component" value="Unassembled WGS sequence"/>
</dbReference>
<evidence type="ECO:0000256" key="2">
    <source>
        <dbReference type="ARBA" id="ARBA00023002"/>
    </source>
</evidence>
<organism evidence="4 5">
    <name type="scientific">candidate division WOR-3 bacterium</name>
    <dbReference type="NCBI Taxonomy" id="2052148"/>
    <lineage>
        <taxon>Bacteria</taxon>
        <taxon>Bacteria division WOR-3</taxon>
    </lineage>
</organism>
<evidence type="ECO:0000256" key="3">
    <source>
        <dbReference type="RuleBase" id="RU000363"/>
    </source>
</evidence>
<dbReference type="PRINTS" id="PR00081">
    <property type="entry name" value="GDHRDH"/>
</dbReference>
<dbReference type="PANTHER" id="PTHR43899">
    <property type="entry name" value="RH59310P"/>
    <property type="match status" value="1"/>
</dbReference>
<dbReference type="InterPro" id="IPR036291">
    <property type="entry name" value="NAD(P)-bd_dom_sf"/>
</dbReference>
<dbReference type="EMBL" id="WJKJ01000021">
    <property type="protein sequence ID" value="MBD3363712.1"/>
    <property type="molecule type" value="Genomic_DNA"/>
</dbReference>
<dbReference type="PRINTS" id="PR00080">
    <property type="entry name" value="SDRFAMILY"/>
</dbReference>
<dbReference type="InterPro" id="IPR002347">
    <property type="entry name" value="SDR_fam"/>
</dbReference>
<accession>A0A9D5K7I9</accession>
<evidence type="ECO:0000313" key="4">
    <source>
        <dbReference type="EMBL" id="MBD3363712.1"/>
    </source>
</evidence>
<comment type="similarity">
    <text evidence="1 3">Belongs to the short-chain dehydrogenases/reductases (SDR) family.</text>
</comment>
<keyword evidence="2" id="KW-0560">Oxidoreductase</keyword>
<dbReference type="Pfam" id="PF00106">
    <property type="entry name" value="adh_short"/>
    <property type="match status" value="1"/>
</dbReference>
<protein>
    <submittedName>
        <fullName evidence="4">SDR family NAD(P)-dependent oxidoreductase</fullName>
    </submittedName>
</protein>
<dbReference type="PIRSF" id="PIRSF000126">
    <property type="entry name" value="11-beta-HSD1"/>
    <property type="match status" value="1"/>
</dbReference>
<reference evidence="4" key="1">
    <citation type="submission" date="2019-11" db="EMBL/GenBank/DDBJ databases">
        <title>Microbial mats filling the niche in hypersaline microbial mats.</title>
        <authorList>
            <person name="Wong H.L."/>
            <person name="Macleod F.I."/>
            <person name="White R.A. III"/>
            <person name="Burns B.P."/>
        </authorList>
    </citation>
    <scope>NUCLEOTIDE SEQUENCE</scope>
    <source>
        <strain evidence="4">Bin_327</strain>
    </source>
</reference>
<comment type="caution">
    <text evidence="4">The sequence shown here is derived from an EMBL/GenBank/DDBJ whole genome shotgun (WGS) entry which is preliminary data.</text>
</comment>
<dbReference type="InterPro" id="IPR051019">
    <property type="entry name" value="VLCFA-Steroid_DH"/>
</dbReference>
<name>A0A9D5K7I9_UNCW3</name>
<dbReference type="Gene3D" id="3.40.50.720">
    <property type="entry name" value="NAD(P)-binding Rossmann-like Domain"/>
    <property type="match status" value="1"/>
</dbReference>
<dbReference type="PANTHER" id="PTHR43899:SF13">
    <property type="entry name" value="RH59310P"/>
    <property type="match status" value="1"/>
</dbReference>
<sequence length="313" mass="34677">MKKFIRRINCLHSATLQVNSTVGDILRSIRNVHSPIALVTGASTGIGKGFAQKLAADGYNLILVAKTGEGKLLDKVSGELEEKHKVSVTSFTADFSTPQGVDKVTSIICTLPDLHILVNNAGFGEPGIFHRKDIRTLTDILMVNVVAATRIAHAAIPVMLSGINKGCDAGTYKTRGIINLSSLAVFTLYTPNIVYRSTKVFLKGFSDSLAFELRNTGIRVQVLCPGLTRTDMYTKLGYDEGHPIYDKYKFMTPAQVAERSIDYLKRNKVMCIPGFRNKLLAFILSNIPRRLFYAFYDRFMKGMGKVVKWEKGD</sequence>
<dbReference type="GO" id="GO:0016491">
    <property type="term" value="F:oxidoreductase activity"/>
    <property type="evidence" value="ECO:0007669"/>
    <property type="project" value="UniProtKB-KW"/>
</dbReference>
<gene>
    <name evidence="4" type="ORF">GF359_00700</name>
</gene>
<evidence type="ECO:0000313" key="5">
    <source>
        <dbReference type="Proteomes" id="UP000630660"/>
    </source>
</evidence>
<proteinExistence type="inferred from homology"/>
<dbReference type="AlphaFoldDB" id="A0A9D5K7I9"/>
<dbReference type="SUPFAM" id="SSF51735">
    <property type="entry name" value="NAD(P)-binding Rossmann-fold domains"/>
    <property type="match status" value="1"/>
</dbReference>
<evidence type="ECO:0000256" key="1">
    <source>
        <dbReference type="ARBA" id="ARBA00006484"/>
    </source>
</evidence>